<dbReference type="PANTHER" id="PTHR21666">
    <property type="entry name" value="PEPTIDASE-RELATED"/>
    <property type="match status" value="1"/>
</dbReference>
<keyword evidence="2" id="KW-0175">Coiled coil</keyword>
<dbReference type="InterPro" id="IPR050570">
    <property type="entry name" value="Cell_wall_metabolism_enzyme"/>
</dbReference>
<name>A0A2N5GQ03_9BACI</name>
<dbReference type="Pfam" id="PF01551">
    <property type="entry name" value="Peptidase_M23"/>
    <property type="match status" value="1"/>
</dbReference>
<protein>
    <submittedName>
        <fullName evidence="6">Peptidase M23</fullName>
    </submittedName>
</protein>
<feature type="compositionally biased region" description="Polar residues" evidence="3">
    <location>
        <begin position="258"/>
        <end position="275"/>
    </location>
</feature>
<dbReference type="Gene3D" id="6.10.250.3150">
    <property type="match status" value="1"/>
</dbReference>
<dbReference type="AlphaFoldDB" id="A0A2N5GQ03"/>
<dbReference type="EMBL" id="PGVA01000010">
    <property type="protein sequence ID" value="PLR84922.1"/>
    <property type="molecule type" value="Genomic_DNA"/>
</dbReference>
<dbReference type="Proteomes" id="UP000234951">
    <property type="component" value="Unassembled WGS sequence"/>
</dbReference>
<dbReference type="PANTHER" id="PTHR21666:SF270">
    <property type="entry name" value="MUREIN HYDROLASE ACTIVATOR ENVC"/>
    <property type="match status" value="1"/>
</dbReference>
<evidence type="ECO:0000313" key="9">
    <source>
        <dbReference type="Proteomes" id="UP000235114"/>
    </source>
</evidence>
<organism evidence="6 8">
    <name type="scientific">Bacillus canaveralius</name>
    <dbReference type="NCBI Taxonomy" id="1403243"/>
    <lineage>
        <taxon>Bacteria</taxon>
        <taxon>Bacillati</taxon>
        <taxon>Bacillota</taxon>
        <taxon>Bacilli</taxon>
        <taxon>Bacillales</taxon>
        <taxon>Bacillaceae</taxon>
        <taxon>Bacillus</taxon>
    </lineage>
</organism>
<dbReference type="GO" id="GO:0004222">
    <property type="term" value="F:metalloendopeptidase activity"/>
    <property type="evidence" value="ECO:0007669"/>
    <property type="project" value="TreeGrafter"/>
</dbReference>
<dbReference type="SUPFAM" id="SSF51261">
    <property type="entry name" value="Duplicated hybrid motif"/>
    <property type="match status" value="1"/>
</dbReference>
<feature type="domain" description="Peptidoglycan hydrolase PcsB coiled-coil" evidence="5">
    <location>
        <begin position="103"/>
        <end position="176"/>
    </location>
</feature>
<evidence type="ECO:0000313" key="7">
    <source>
        <dbReference type="EMBL" id="PLR95824.1"/>
    </source>
</evidence>
<keyword evidence="1" id="KW-0732">Signal</keyword>
<dbReference type="OrthoDB" id="9805070at2"/>
<dbReference type="EMBL" id="PGVD01000036">
    <property type="protein sequence ID" value="PLR95824.1"/>
    <property type="molecule type" value="Genomic_DNA"/>
</dbReference>
<reference evidence="6 8" key="1">
    <citation type="submission" date="2017-11" db="EMBL/GenBank/DDBJ databases">
        <title>Comparitive Functional Genomics of Dry Heat Resistant strains isolated from the Viking Spacecraft.</title>
        <authorList>
            <person name="Seuylemezian A."/>
            <person name="Cooper K."/>
            <person name="Vaishampayan P."/>
        </authorList>
    </citation>
    <scope>NUCLEOTIDE SEQUENCE [LARGE SCALE GENOMIC DNA]</scope>
    <source>
        <strain evidence="6 8">M4.6</strain>
    </source>
</reference>
<evidence type="ECO:0000259" key="4">
    <source>
        <dbReference type="Pfam" id="PF01551"/>
    </source>
</evidence>
<dbReference type="InterPro" id="IPR011055">
    <property type="entry name" value="Dup_hybrid_motif"/>
</dbReference>
<dbReference type="CDD" id="cd12797">
    <property type="entry name" value="M23_peptidase"/>
    <property type="match status" value="1"/>
</dbReference>
<feature type="coiled-coil region" evidence="2">
    <location>
        <begin position="40"/>
        <end position="109"/>
    </location>
</feature>
<evidence type="ECO:0000256" key="3">
    <source>
        <dbReference type="SAM" id="MobiDB-lite"/>
    </source>
</evidence>
<evidence type="ECO:0000313" key="6">
    <source>
        <dbReference type="EMBL" id="PLR84922.1"/>
    </source>
</evidence>
<dbReference type="InterPro" id="IPR057309">
    <property type="entry name" value="PcsB_CC"/>
</dbReference>
<feature type="region of interest" description="Disordered" evidence="3">
    <location>
        <begin position="258"/>
        <end position="278"/>
    </location>
</feature>
<evidence type="ECO:0000259" key="5">
    <source>
        <dbReference type="Pfam" id="PF24568"/>
    </source>
</evidence>
<dbReference type="Gene3D" id="2.70.70.10">
    <property type="entry name" value="Glucose Permease (Domain IIA)"/>
    <property type="match status" value="1"/>
</dbReference>
<reference evidence="7 9" key="2">
    <citation type="submission" date="2017-12" db="EMBL/GenBank/DDBJ databases">
        <title>Comparative Functional Genomics of Dry Heat Resistant strains isolated from the Viking Spacecraft.</title>
        <authorList>
            <person name="Seuylemezian A."/>
            <person name="Cooper K."/>
            <person name="Vaishampayan P."/>
        </authorList>
    </citation>
    <scope>NUCLEOTIDE SEQUENCE [LARGE SCALE GENOMIC DNA]</scope>
    <source>
        <strain evidence="7 9">ATCC 29669</strain>
    </source>
</reference>
<evidence type="ECO:0000256" key="2">
    <source>
        <dbReference type="SAM" id="Coils"/>
    </source>
</evidence>
<keyword evidence="9" id="KW-1185">Reference proteome</keyword>
<evidence type="ECO:0000256" key="1">
    <source>
        <dbReference type="ARBA" id="ARBA00022729"/>
    </source>
</evidence>
<dbReference type="Proteomes" id="UP000235114">
    <property type="component" value="Unassembled WGS sequence"/>
</dbReference>
<dbReference type="Pfam" id="PF24568">
    <property type="entry name" value="CC_PcsB"/>
    <property type="match status" value="1"/>
</dbReference>
<accession>A0A2N5GQ03</accession>
<sequence>MRNSMKIVSVAAILGIGSLWAETIPIKAVELTQESTEAEQTDVEDNINKANSKISKLQEEQAKASQEVEKLNNAISGTLQQINEKNQQTEEAKSKIETLQKEISEITGRIEKRNGLLKDRARSFQENGGEVSYIDVIFDAKSFTDFVDRAGAVAVIMEADRDLLEKHETDKNSLEKTQSELEAQLLSLEAMLAELEKLKEDLNLKKEEQNRIIGQLQESEKAVKAEVLSLEKERIILVNKKTEIENKKLTEQKNQSIADAQNNQNGQGSAGTVSESPKVAQANGNGSFIWPTIGGVITTYQGMRWGSFHKGIDIARPADYSILAADSGKVTFAGWKNGYGNTIVIEHNNGYKTQYSHMDSLNVNAGEAVSQGSKIGIMGSTGFSTGIHLDFEVYYNGKLLNPMDVLPGR</sequence>
<gene>
    <name evidence="6" type="ORF">CU635_05390</name>
    <name evidence="7" type="ORF">CVD25_13635</name>
</gene>
<feature type="domain" description="M23ase beta-sheet core" evidence="4">
    <location>
        <begin position="308"/>
        <end position="402"/>
    </location>
</feature>
<dbReference type="InterPro" id="IPR016047">
    <property type="entry name" value="M23ase_b-sheet_dom"/>
</dbReference>
<comment type="caution">
    <text evidence="6">The sequence shown here is derived from an EMBL/GenBank/DDBJ whole genome shotgun (WGS) entry which is preliminary data.</text>
</comment>
<proteinExistence type="predicted"/>
<dbReference type="RefSeq" id="WP_101576157.1">
    <property type="nucleotide sequence ID" value="NZ_PGVA01000010.1"/>
</dbReference>
<evidence type="ECO:0000313" key="8">
    <source>
        <dbReference type="Proteomes" id="UP000234951"/>
    </source>
</evidence>